<keyword evidence="5 6" id="KW-0472">Membrane</keyword>
<dbReference type="Proteomes" id="UP001165667">
    <property type="component" value="Unassembled WGS sequence"/>
</dbReference>
<sequence>MPPIETFAAFLVTTCIFACIPGPAMLYAAARTMAGGRRAGLMAALGIHMGGYAHVIAAAAGLSVLFRAVPPLYIAVKFAGAVYLIHLGIQMFRAESNADVAVAGVAMKTARRAFLESAAVETLNPKTALFFMAFLPQFVDRSAGAPIWLQLGAFGVLVNLIFSLADIVCVLLAARIAARLRRSGSAQRWMRRMGGSVLVGLGTHVALQSN</sequence>
<dbReference type="InterPro" id="IPR001123">
    <property type="entry name" value="LeuE-type"/>
</dbReference>
<feature type="transmembrane region" description="Helical" evidence="6">
    <location>
        <begin position="6"/>
        <end position="29"/>
    </location>
</feature>
<feature type="transmembrane region" description="Helical" evidence="6">
    <location>
        <begin position="41"/>
        <end position="66"/>
    </location>
</feature>
<name>A0AA41Z8J6_9HYPH</name>
<evidence type="ECO:0000256" key="5">
    <source>
        <dbReference type="ARBA" id="ARBA00023136"/>
    </source>
</evidence>
<comment type="caution">
    <text evidence="7">The sequence shown here is derived from an EMBL/GenBank/DDBJ whole genome shotgun (WGS) entry which is preliminary data.</text>
</comment>
<evidence type="ECO:0000313" key="8">
    <source>
        <dbReference type="Proteomes" id="UP001165667"/>
    </source>
</evidence>
<keyword evidence="2" id="KW-1003">Cell membrane</keyword>
<evidence type="ECO:0000256" key="2">
    <source>
        <dbReference type="ARBA" id="ARBA00022475"/>
    </source>
</evidence>
<evidence type="ECO:0000256" key="4">
    <source>
        <dbReference type="ARBA" id="ARBA00022989"/>
    </source>
</evidence>
<gene>
    <name evidence="7" type="ORF">M8523_31735</name>
</gene>
<evidence type="ECO:0000256" key="3">
    <source>
        <dbReference type="ARBA" id="ARBA00022692"/>
    </source>
</evidence>
<dbReference type="PANTHER" id="PTHR30086:SF20">
    <property type="entry name" value="ARGININE EXPORTER PROTEIN ARGO-RELATED"/>
    <property type="match status" value="1"/>
</dbReference>
<reference evidence="7" key="1">
    <citation type="submission" date="2022-05" db="EMBL/GenBank/DDBJ databases">
        <authorList>
            <person name="Pankratov T."/>
        </authorList>
    </citation>
    <scope>NUCLEOTIDE SEQUENCE</scope>
    <source>
        <strain evidence="7">BP6-180914</strain>
    </source>
</reference>
<evidence type="ECO:0000256" key="6">
    <source>
        <dbReference type="SAM" id="Phobius"/>
    </source>
</evidence>
<dbReference type="AlphaFoldDB" id="A0AA41Z8J6"/>
<proteinExistence type="predicted"/>
<dbReference type="PANTHER" id="PTHR30086">
    <property type="entry name" value="ARGININE EXPORTER PROTEIN ARGO"/>
    <property type="match status" value="1"/>
</dbReference>
<protein>
    <submittedName>
        <fullName evidence="7">LysE family translocator</fullName>
    </submittedName>
</protein>
<comment type="subcellular location">
    <subcellularLocation>
        <location evidence="1">Cell membrane</location>
        <topology evidence="1">Multi-pass membrane protein</topology>
    </subcellularLocation>
</comment>
<organism evidence="7 8">
    <name type="scientific">Lichenifustis flavocetrariae</name>
    <dbReference type="NCBI Taxonomy" id="2949735"/>
    <lineage>
        <taxon>Bacteria</taxon>
        <taxon>Pseudomonadati</taxon>
        <taxon>Pseudomonadota</taxon>
        <taxon>Alphaproteobacteria</taxon>
        <taxon>Hyphomicrobiales</taxon>
        <taxon>Lichenihabitantaceae</taxon>
        <taxon>Lichenifustis</taxon>
    </lineage>
</organism>
<accession>A0AA41Z8J6</accession>
<keyword evidence="8" id="KW-1185">Reference proteome</keyword>
<keyword evidence="4 6" id="KW-1133">Transmembrane helix</keyword>
<keyword evidence="3 6" id="KW-0812">Transmembrane</keyword>
<dbReference type="GO" id="GO:0015171">
    <property type="term" value="F:amino acid transmembrane transporter activity"/>
    <property type="evidence" value="ECO:0007669"/>
    <property type="project" value="TreeGrafter"/>
</dbReference>
<dbReference type="Pfam" id="PF01810">
    <property type="entry name" value="LysE"/>
    <property type="match status" value="1"/>
</dbReference>
<feature type="transmembrane region" description="Helical" evidence="6">
    <location>
        <begin position="72"/>
        <end position="92"/>
    </location>
</feature>
<evidence type="ECO:0000313" key="7">
    <source>
        <dbReference type="EMBL" id="MCW6512488.1"/>
    </source>
</evidence>
<dbReference type="EMBL" id="JAMOIM010000051">
    <property type="protein sequence ID" value="MCW6512488.1"/>
    <property type="molecule type" value="Genomic_DNA"/>
</dbReference>
<dbReference type="PIRSF" id="PIRSF006324">
    <property type="entry name" value="LeuE"/>
    <property type="match status" value="1"/>
</dbReference>
<dbReference type="RefSeq" id="WP_282588864.1">
    <property type="nucleotide sequence ID" value="NZ_JAMOIM010000051.1"/>
</dbReference>
<feature type="transmembrane region" description="Helical" evidence="6">
    <location>
        <begin position="147"/>
        <end position="177"/>
    </location>
</feature>
<evidence type="ECO:0000256" key="1">
    <source>
        <dbReference type="ARBA" id="ARBA00004651"/>
    </source>
</evidence>
<dbReference type="GO" id="GO:0005886">
    <property type="term" value="C:plasma membrane"/>
    <property type="evidence" value="ECO:0007669"/>
    <property type="project" value="UniProtKB-SubCell"/>
</dbReference>